<dbReference type="InterPro" id="IPR034154">
    <property type="entry name" value="TOPRIM_DnaG/twinkle"/>
</dbReference>
<name>A0AA48M1N2_9ZZZZ</name>
<feature type="region of interest" description="Disordered" evidence="1">
    <location>
        <begin position="338"/>
        <end position="384"/>
    </location>
</feature>
<evidence type="ECO:0000313" key="3">
    <source>
        <dbReference type="EMBL" id="CAJ0857067.1"/>
    </source>
</evidence>
<feature type="compositionally biased region" description="Basic and acidic residues" evidence="1">
    <location>
        <begin position="338"/>
        <end position="353"/>
    </location>
</feature>
<proteinExistence type="predicted"/>
<feature type="compositionally biased region" description="Polar residues" evidence="1">
    <location>
        <begin position="1"/>
        <end position="16"/>
    </location>
</feature>
<gene>
    <name evidence="3" type="ORF">AMST5_00980</name>
</gene>
<dbReference type="AlphaFoldDB" id="A0AA48M1N2"/>
<feature type="compositionally biased region" description="Basic and acidic residues" evidence="1">
    <location>
        <begin position="375"/>
        <end position="384"/>
    </location>
</feature>
<dbReference type="Pfam" id="PF13362">
    <property type="entry name" value="Toprim_3"/>
    <property type="match status" value="1"/>
</dbReference>
<dbReference type="EMBL" id="OY288114">
    <property type="protein sequence ID" value="CAJ0857067.1"/>
    <property type="molecule type" value="Genomic_DNA"/>
</dbReference>
<evidence type="ECO:0000256" key="1">
    <source>
        <dbReference type="SAM" id="MobiDB-lite"/>
    </source>
</evidence>
<reference evidence="3" key="1">
    <citation type="submission" date="2023-07" db="EMBL/GenBank/DDBJ databases">
        <authorList>
            <person name="Pelsma A.J. K."/>
        </authorList>
    </citation>
    <scope>NUCLEOTIDE SEQUENCE</scope>
</reference>
<evidence type="ECO:0000259" key="2">
    <source>
        <dbReference type="Pfam" id="PF13362"/>
    </source>
</evidence>
<feature type="region of interest" description="Disordered" evidence="1">
    <location>
        <begin position="1"/>
        <end position="22"/>
    </location>
</feature>
<feature type="compositionally biased region" description="Acidic residues" evidence="1">
    <location>
        <begin position="354"/>
        <end position="368"/>
    </location>
</feature>
<protein>
    <recommendedName>
        <fullName evidence="2">Toprim domain-containing protein</fullName>
    </recommendedName>
</protein>
<sequence>MSSENTDNNFGQTNDGNGHGLPPTVEEVFFDYIVNHLGFGPEEIIADDDIHRFGEDGGDGDGKLPGWYVLHADENDPAPYGSFGNWRTGEKLHWRGQQTRPLTEEEKVAREQRRKERKNADEKKQREIKKLCAELYRVLSADEVGAHFYLERKNVGAHNIIRMRHGNRDFLGIPVCENGEEVVSLQWINHLGMKRFEQGGKIGGCWFTLAPPNDAHPSPIVIVEGYATGATIFEATGFPVMVAFNSGNLEAVAKNVAKKYPGAEIVIAGDDDLKTERNPNARRNPGVEDARKAARAIKTIAVFPPFDRDKDGVDVSDWNDFAALRGKENVGALFKAEVKRAKQHPQSDPRPDSQDDGGDAPPPGDDDIPPPGDGGGDRPSERGWRKPTIEISTDLNADIAACVNALVACPLVEMFQRGGSLVMRGTVKHKAHDGQEILSEAVLQHSTETMRTALGHAAIFGRWNAKAKRLIASYPPTDLCMVLVKCSVDEKIPVLRGTICAPTLRADGSILDKPGYDPASGLYYDPKGVDFGTIPEFPTKEDAQAALQVLDGLICKFPFVDDPSKSVALARYLTGAIRFSLEFSPIFEFVAPQARTGKSLLNDIGTMITEGHAAPVIAASKKPDELDTDLVAELRSGAHTITLDNLPNGEVLRSELLCQMATQTILKVRAFHTNDKLIQLPNVSLVVINGNNIAVGADLTERLVRCAINANMENPGQRKFDFNPVEVVRADRGKYVRACLTILRAHAVAGYPAPDDMSALGGFDDWNKKVRGALLWLEQADPCETMKDIRDADPQRGSLLTLMDEWEAVFTNRFVTVADVIKKAEELAQDEYHTNPSGKSFISRSGDASLLNALDEIAGREKGGHINSRSFGRWMVGQMDVVMGDRKFVRKPNKGKTKIANKIALMGCKDDVEKLQDYGEKF</sequence>
<dbReference type="CDD" id="cd01029">
    <property type="entry name" value="TOPRIM_primases"/>
    <property type="match status" value="1"/>
</dbReference>
<feature type="compositionally biased region" description="Basic and acidic residues" evidence="1">
    <location>
        <begin position="102"/>
        <end position="123"/>
    </location>
</feature>
<dbReference type="InterPro" id="IPR006171">
    <property type="entry name" value="TOPRIM_dom"/>
</dbReference>
<organism evidence="3">
    <name type="scientific">freshwater sediment metagenome</name>
    <dbReference type="NCBI Taxonomy" id="556182"/>
    <lineage>
        <taxon>unclassified sequences</taxon>
        <taxon>metagenomes</taxon>
        <taxon>ecological metagenomes</taxon>
    </lineage>
</organism>
<feature type="region of interest" description="Disordered" evidence="1">
    <location>
        <begin position="95"/>
        <end position="123"/>
    </location>
</feature>
<accession>A0AA48M1N2</accession>
<feature type="domain" description="Toprim" evidence="2">
    <location>
        <begin position="220"/>
        <end position="328"/>
    </location>
</feature>